<comment type="caution">
    <text evidence="2">The sequence shown here is derived from an EMBL/GenBank/DDBJ whole genome shotgun (WGS) entry which is preliminary data.</text>
</comment>
<accession>A0A1V1P7E1</accession>
<gene>
    <name evidence="2" type="ORF">OMM_08539</name>
</gene>
<name>A0A1V1P7E1_9BACT</name>
<evidence type="ECO:0000259" key="1">
    <source>
        <dbReference type="Pfam" id="PF13304"/>
    </source>
</evidence>
<dbReference type="Gene3D" id="3.40.50.300">
    <property type="entry name" value="P-loop containing nucleotide triphosphate hydrolases"/>
    <property type="match status" value="1"/>
</dbReference>
<dbReference type="AlphaFoldDB" id="A0A1V1P7E1"/>
<evidence type="ECO:0000313" key="2">
    <source>
        <dbReference type="EMBL" id="ETR70807.1"/>
    </source>
</evidence>
<protein>
    <recommendedName>
        <fullName evidence="1">ATPase AAA-type core domain-containing protein</fullName>
    </recommendedName>
</protein>
<dbReference type="InterPro" id="IPR051396">
    <property type="entry name" value="Bact_Antivir_Def_Nuclease"/>
</dbReference>
<dbReference type="SUPFAM" id="SSF52540">
    <property type="entry name" value="P-loop containing nucleoside triphosphate hydrolases"/>
    <property type="match status" value="1"/>
</dbReference>
<dbReference type="GO" id="GO:0005524">
    <property type="term" value="F:ATP binding"/>
    <property type="evidence" value="ECO:0007669"/>
    <property type="project" value="InterPro"/>
</dbReference>
<dbReference type="PANTHER" id="PTHR43581">
    <property type="entry name" value="ATP/GTP PHOSPHATASE"/>
    <property type="match status" value="1"/>
</dbReference>
<dbReference type="Pfam" id="PF13304">
    <property type="entry name" value="AAA_21"/>
    <property type="match status" value="1"/>
</dbReference>
<proteinExistence type="predicted"/>
<evidence type="ECO:0000313" key="3">
    <source>
        <dbReference type="Proteomes" id="UP000189670"/>
    </source>
</evidence>
<dbReference type="PANTHER" id="PTHR43581:SF4">
    <property type="entry name" value="ATP_GTP PHOSPHATASE"/>
    <property type="match status" value="1"/>
</dbReference>
<reference evidence="3" key="1">
    <citation type="submission" date="2012-11" db="EMBL/GenBank/DDBJ databases">
        <authorList>
            <person name="Lucero-Rivera Y.E."/>
            <person name="Tovar-Ramirez D."/>
        </authorList>
    </citation>
    <scope>NUCLEOTIDE SEQUENCE [LARGE SCALE GENOMIC DNA]</scope>
    <source>
        <strain evidence="3">Araruama</strain>
    </source>
</reference>
<organism evidence="2 3">
    <name type="scientific">Candidatus Magnetoglobus multicellularis str. Araruama</name>
    <dbReference type="NCBI Taxonomy" id="890399"/>
    <lineage>
        <taxon>Bacteria</taxon>
        <taxon>Pseudomonadati</taxon>
        <taxon>Thermodesulfobacteriota</taxon>
        <taxon>Desulfobacteria</taxon>
        <taxon>Desulfobacterales</taxon>
        <taxon>Desulfobacteraceae</taxon>
        <taxon>Candidatus Magnetoglobus</taxon>
    </lineage>
</organism>
<dbReference type="InterPro" id="IPR027417">
    <property type="entry name" value="P-loop_NTPase"/>
</dbReference>
<dbReference type="InterPro" id="IPR003959">
    <property type="entry name" value="ATPase_AAA_core"/>
</dbReference>
<feature type="domain" description="ATPase AAA-type core" evidence="1">
    <location>
        <begin position="28"/>
        <end position="294"/>
    </location>
</feature>
<dbReference type="EMBL" id="ATBP01000367">
    <property type="protein sequence ID" value="ETR70807.1"/>
    <property type="molecule type" value="Genomic_DNA"/>
</dbReference>
<sequence>MTHKFVKQIEIEHFRCFDFLKVENFNRINLIGGDNNVGKSAFLEALEITARTIDPVSCVISLRDNIKRRQNSYSRNFSEFDIVTYQKNSLRIQSDISNFSLVIKGVDPAMHTNINDNEAIFDDDLFIELIVNSKSQIIPYNRFIDTINQKDQTFVHSNHTIKNINFITPASIDERYLSELYGNIVDLGIVSEINNFLNTFDPRIESLLVRPTEQFSTFKIKLKDKNVPVLLSSMGGGLNRYIAIVCAIWKSKDGQLYIDEIENGIHYTKYDKLWDIIFETGRQANCQIFAVTHSKECIESFSRVAEQCDHENIKFINLSRNVNSDKIVVTVLDSPGLSDHFSLGMDVR</sequence>
<dbReference type="Proteomes" id="UP000189670">
    <property type="component" value="Unassembled WGS sequence"/>
</dbReference>
<dbReference type="GO" id="GO:0016887">
    <property type="term" value="F:ATP hydrolysis activity"/>
    <property type="evidence" value="ECO:0007669"/>
    <property type="project" value="InterPro"/>
</dbReference>